<comment type="similarity">
    <text evidence="8">Belongs to the protein kinase superfamily. Tyr protein kinase family.</text>
</comment>
<dbReference type="Gene3D" id="3.30.505.10">
    <property type="entry name" value="SH2 domain"/>
    <property type="match status" value="1"/>
</dbReference>
<keyword evidence="2 7" id="KW-0547">Nucleotide-binding</keyword>
<keyword evidence="11" id="KW-1185">Reference proteome</keyword>
<organism evidence="11 12">
    <name type="scientific">Steinernema glaseri</name>
    <dbReference type="NCBI Taxonomy" id="37863"/>
    <lineage>
        <taxon>Eukaryota</taxon>
        <taxon>Metazoa</taxon>
        <taxon>Ecdysozoa</taxon>
        <taxon>Nematoda</taxon>
        <taxon>Chromadorea</taxon>
        <taxon>Rhabditida</taxon>
        <taxon>Tylenchina</taxon>
        <taxon>Panagrolaimomorpha</taxon>
        <taxon>Strongyloidoidea</taxon>
        <taxon>Steinernematidae</taxon>
        <taxon>Steinernema</taxon>
    </lineage>
</organism>
<dbReference type="InterPro" id="IPR000719">
    <property type="entry name" value="Prot_kinase_dom"/>
</dbReference>
<accession>A0A1I7ZE60</accession>
<feature type="binding site" evidence="7">
    <location>
        <position position="151"/>
    </location>
    <ligand>
        <name>ATP</name>
        <dbReference type="ChEBI" id="CHEBI:30616"/>
    </ligand>
</feature>
<dbReference type="InterPro" id="IPR000980">
    <property type="entry name" value="SH2"/>
</dbReference>
<evidence type="ECO:0000256" key="8">
    <source>
        <dbReference type="RuleBase" id="RU362096"/>
    </source>
</evidence>
<keyword evidence="3 8" id="KW-0418">Kinase</keyword>
<sequence length="386" mass="43564">MGGLRQGEHTDLDVWHGMLPNEDTASILKNDGDFLLRGVEVDDVVNIFVSVRWGRTILNAAITDSSGGGYDFQGNSFDTVRDVIDFYQVRKRPLNISGQTATLDSPIRRKPWELRHRMVKLGKELGSGSYGTVYRGTLTLDRQKPIEVAVKALTEMNTEALNALWKEARVMQKYDHPNVVKLYGVANDFTPCYLVMEMVAGGSVDQHLTKKASKLGVKPRVQILLDAAMGLEYMHSKGTIHRDVAARNLLIDKVVKVSDFGLARRTTKYKIDPNKPMNLRWLAPEVYETAVVNKQTDVYAYGVTMWECFTVPYSIPYADWKPNKVYDKVINKGYRLEAPKLMPRMLGDLMRECLGEESERPTFKTIVVTLRSYMTAKSVQDGAGMI</sequence>
<dbReference type="InterPro" id="IPR011009">
    <property type="entry name" value="Kinase-like_dom_sf"/>
</dbReference>
<dbReference type="InterPro" id="IPR035849">
    <property type="entry name" value="Fes/Fps/Fer_SH2"/>
</dbReference>
<evidence type="ECO:0000256" key="5">
    <source>
        <dbReference type="ARBA" id="ARBA00023137"/>
    </source>
</evidence>
<evidence type="ECO:0000259" key="10">
    <source>
        <dbReference type="PROSITE" id="PS50011"/>
    </source>
</evidence>
<dbReference type="SMART" id="SM00252">
    <property type="entry name" value="SH2"/>
    <property type="match status" value="1"/>
</dbReference>
<dbReference type="InterPro" id="IPR036860">
    <property type="entry name" value="SH2_dom_sf"/>
</dbReference>
<keyword evidence="1 8" id="KW-0808">Transferase</keyword>
<dbReference type="InterPro" id="IPR017441">
    <property type="entry name" value="Protein_kinase_ATP_BS"/>
</dbReference>
<keyword evidence="5 8" id="KW-0829">Tyrosine-protein kinase</keyword>
<proteinExistence type="inferred from homology"/>
<feature type="domain" description="SH2" evidence="9">
    <location>
        <begin position="14"/>
        <end position="107"/>
    </location>
</feature>
<evidence type="ECO:0000256" key="7">
    <source>
        <dbReference type="PROSITE-ProRule" id="PRU10141"/>
    </source>
</evidence>
<dbReference type="CDD" id="cd10361">
    <property type="entry name" value="SH2_Fps_family"/>
    <property type="match status" value="1"/>
</dbReference>
<reference evidence="12" key="1">
    <citation type="submission" date="2016-11" db="UniProtKB">
        <authorList>
            <consortium name="WormBaseParasite"/>
        </authorList>
    </citation>
    <scope>IDENTIFICATION</scope>
</reference>
<evidence type="ECO:0000256" key="2">
    <source>
        <dbReference type="ARBA" id="ARBA00022741"/>
    </source>
</evidence>
<dbReference type="InterPro" id="IPR050198">
    <property type="entry name" value="Non-receptor_tyrosine_kinases"/>
</dbReference>
<keyword evidence="4 7" id="KW-0067">ATP-binding</keyword>
<dbReference type="GO" id="GO:0004715">
    <property type="term" value="F:non-membrane spanning protein tyrosine kinase activity"/>
    <property type="evidence" value="ECO:0007669"/>
    <property type="project" value="UniProtKB-EC"/>
</dbReference>
<name>A0A1I7ZE60_9BILA</name>
<evidence type="ECO:0000256" key="3">
    <source>
        <dbReference type="ARBA" id="ARBA00022777"/>
    </source>
</evidence>
<evidence type="ECO:0000256" key="1">
    <source>
        <dbReference type="ARBA" id="ARBA00022679"/>
    </source>
</evidence>
<dbReference type="Pfam" id="PF07714">
    <property type="entry name" value="PK_Tyr_Ser-Thr"/>
    <property type="match status" value="1"/>
</dbReference>
<evidence type="ECO:0000313" key="12">
    <source>
        <dbReference type="WBParaSite" id="L893_g25496.t1"/>
    </source>
</evidence>
<dbReference type="InterPro" id="IPR001245">
    <property type="entry name" value="Ser-Thr/Tyr_kinase_cat_dom"/>
</dbReference>
<evidence type="ECO:0000259" key="9">
    <source>
        <dbReference type="PROSITE" id="PS50001"/>
    </source>
</evidence>
<dbReference type="EC" id="2.7.10.2" evidence="8"/>
<dbReference type="InterPro" id="IPR020635">
    <property type="entry name" value="Tyr_kinase_cat_dom"/>
</dbReference>
<dbReference type="PANTHER" id="PTHR24418">
    <property type="entry name" value="TYROSINE-PROTEIN KINASE"/>
    <property type="match status" value="1"/>
</dbReference>
<evidence type="ECO:0000256" key="6">
    <source>
        <dbReference type="PROSITE-ProRule" id="PRU00191"/>
    </source>
</evidence>
<dbReference type="SUPFAM" id="SSF55550">
    <property type="entry name" value="SH2 domain"/>
    <property type="match status" value="1"/>
</dbReference>
<evidence type="ECO:0000256" key="4">
    <source>
        <dbReference type="ARBA" id="ARBA00022840"/>
    </source>
</evidence>
<protein>
    <recommendedName>
        <fullName evidence="8">Tyrosine-protein kinase</fullName>
        <ecNumber evidence="8">2.7.10.2</ecNumber>
    </recommendedName>
</protein>
<dbReference type="CDD" id="cd00192">
    <property type="entry name" value="PTKc"/>
    <property type="match status" value="1"/>
</dbReference>
<dbReference type="SUPFAM" id="SSF56112">
    <property type="entry name" value="Protein kinase-like (PK-like)"/>
    <property type="match status" value="1"/>
</dbReference>
<dbReference type="PRINTS" id="PR00109">
    <property type="entry name" value="TYRKINASE"/>
</dbReference>
<dbReference type="PROSITE" id="PS50011">
    <property type="entry name" value="PROTEIN_KINASE_DOM"/>
    <property type="match status" value="1"/>
</dbReference>
<comment type="catalytic activity">
    <reaction evidence="8">
        <text>L-tyrosyl-[protein] + ATP = O-phospho-L-tyrosyl-[protein] + ADP + H(+)</text>
        <dbReference type="Rhea" id="RHEA:10596"/>
        <dbReference type="Rhea" id="RHEA-COMP:10136"/>
        <dbReference type="Rhea" id="RHEA-COMP:20101"/>
        <dbReference type="ChEBI" id="CHEBI:15378"/>
        <dbReference type="ChEBI" id="CHEBI:30616"/>
        <dbReference type="ChEBI" id="CHEBI:46858"/>
        <dbReference type="ChEBI" id="CHEBI:61978"/>
        <dbReference type="ChEBI" id="CHEBI:456216"/>
        <dbReference type="EC" id="2.7.10.2"/>
    </reaction>
</comment>
<evidence type="ECO:0000313" key="11">
    <source>
        <dbReference type="Proteomes" id="UP000095287"/>
    </source>
</evidence>
<dbReference type="SMART" id="SM00219">
    <property type="entry name" value="TyrKc"/>
    <property type="match status" value="1"/>
</dbReference>
<dbReference type="GO" id="GO:0005524">
    <property type="term" value="F:ATP binding"/>
    <property type="evidence" value="ECO:0007669"/>
    <property type="project" value="UniProtKB-UniRule"/>
</dbReference>
<dbReference type="PROSITE" id="PS50001">
    <property type="entry name" value="SH2"/>
    <property type="match status" value="1"/>
</dbReference>
<dbReference type="WBParaSite" id="L893_g25496.t1">
    <property type="protein sequence ID" value="L893_g25496.t1"/>
    <property type="gene ID" value="L893_g25496"/>
</dbReference>
<feature type="domain" description="Protein kinase" evidence="10">
    <location>
        <begin position="119"/>
        <end position="374"/>
    </location>
</feature>
<dbReference type="Proteomes" id="UP000095287">
    <property type="component" value="Unplaced"/>
</dbReference>
<keyword evidence="6" id="KW-0727">SH2 domain</keyword>
<dbReference type="AlphaFoldDB" id="A0A1I7ZE60"/>
<dbReference type="Gene3D" id="1.10.510.10">
    <property type="entry name" value="Transferase(Phosphotransferase) domain 1"/>
    <property type="match status" value="1"/>
</dbReference>
<dbReference type="PROSITE" id="PS00107">
    <property type="entry name" value="PROTEIN_KINASE_ATP"/>
    <property type="match status" value="1"/>
</dbReference>